<dbReference type="OrthoDB" id="9794178at2"/>
<evidence type="ECO:0000259" key="3">
    <source>
        <dbReference type="Pfam" id="PF06155"/>
    </source>
</evidence>
<evidence type="ECO:0000313" key="4">
    <source>
        <dbReference type="EMBL" id="EDM81847.1"/>
    </source>
</evidence>
<organism evidence="4 5">
    <name type="scientific">Plesiocystis pacifica SIR-1</name>
    <dbReference type="NCBI Taxonomy" id="391625"/>
    <lineage>
        <taxon>Bacteria</taxon>
        <taxon>Pseudomonadati</taxon>
        <taxon>Myxococcota</taxon>
        <taxon>Polyangia</taxon>
        <taxon>Nannocystales</taxon>
        <taxon>Nannocystaceae</taxon>
        <taxon>Plesiocystis</taxon>
    </lineage>
</organism>
<keyword evidence="1" id="KW-0479">Metal-binding</keyword>
<proteinExistence type="predicted"/>
<comment type="caution">
    <text evidence="4">The sequence shown here is derived from an EMBL/GenBank/DDBJ whole genome shotgun (WGS) entry which is preliminary data.</text>
</comment>
<dbReference type="AlphaFoldDB" id="A6FX23"/>
<dbReference type="EMBL" id="ABCS01000001">
    <property type="protein sequence ID" value="EDM81847.1"/>
    <property type="molecule type" value="Genomic_DNA"/>
</dbReference>
<reference evidence="4 5" key="1">
    <citation type="submission" date="2007-06" db="EMBL/GenBank/DDBJ databases">
        <authorList>
            <person name="Shimkets L."/>
            <person name="Ferriera S."/>
            <person name="Johnson J."/>
            <person name="Kravitz S."/>
            <person name="Beeson K."/>
            <person name="Sutton G."/>
            <person name="Rogers Y.-H."/>
            <person name="Friedman R."/>
            <person name="Frazier M."/>
            <person name="Venter J.C."/>
        </authorList>
    </citation>
    <scope>NUCLEOTIDE SEQUENCE [LARGE SCALE GENOMIC DNA]</scope>
    <source>
        <strain evidence="4 5">SIR-1</strain>
    </source>
</reference>
<dbReference type="eggNOG" id="COG3536">
    <property type="taxonomic scope" value="Bacteria"/>
</dbReference>
<gene>
    <name evidence="4" type="ORF">PPSIR1_05253</name>
</gene>
<sequence length="117" mass="12799">MARPVDIAHSPSQNRLAITWEDGITSVLEVPYLRAWCPCAGCQGHSTTIAYRPAPAKAAPARIADIWEVGAYAIGIRFADGHDDGIYSWSWLAKIRYEAPPEGPKTGRFVNGVYSPE</sequence>
<keyword evidence="2" id="KW-0408">Iron</keyword>
<name>A6FX23_9BACT</name>
<accession>A6FX23</accession>
<dbReference type="PANTHER" id="PTHR35303">
    <property type="entry name" value="OS02G0197800 PROTEIN"/>
    <property type="match status" value="1"/>
</dbReference>
<dbReference type="InterPro" id="IPR010376">
    <property type="entry name" value="GBBH-like_N"/>
</dbReference>
<dbReference type="RefSeq" id="WP_006969022.1">
    <property type="nucleotide sequence ID" value="NZ_ABCS01000001.1"/>
</dbReference>
<evidence type="ECO:0000256" key="1">
    <source>
        <dbReference type="ARBA" id="ARBA00022723"/>
    </source>
</evidence>
<dbReference type="Proteomes" id="UP000005801">
    <property type="component" value="Unassembled WGS sequence"/>
</dbReference>
<keyword evidence="5" id="KW-1185">Reference proteome</keyword>
<feature type="domain" description="Gamma-butyrobetaine hydroxylase-like N-terminal" evidence="3">
    <location>
        <begin position="10"/>
        <end position="92"/>
    </location>
</feature>
<dbReference type="GO" id="GO:0046872">
    <property type="term" value="F:metal ion binding"/>
    <property type="evidence" value="ECO:0007669"/>
    <property type="project" value="UniProtKB-KW"/>
</dbReference>
<dbReference type="Pfam" id="PF06155">
    <property type="entry name" value="GBBH-like_N"/>
    <property type="match status" value="1"/>
</dbReference>
<protein>
    <recommendedName>
        <fullName evidence="3">Gamma-butyrobetaine hydroxylase-like N-terminal domain-containing protein</fullName>
    </recommendedName>
</protein>
<evidence type="ECO:0000313" key="5">
    <source>
        <dbReference type="Proteomes" id="UP000005801"/>
    </source>
</evidence>
<evidence type="ECO:0000256" key="2">
    <source>
        <dbReference type="ARBA" id="ARBA00023004"/>
    </source>
</evidence>
<dbReference type="STRING" id="391625.PPSIR1_05253"/>
<dbReference type="InterPro" id="IPR038492">
    <property type="entry name" value="GBBH-like_N_sf"/>
</dbReference>
<dbReference type="Gene3D" id="3.30.2020.30">
    <property type="match status" value="1"/>
</dbReference>